<evidence type="ECO:0000259" key="1">
    <source>
        <dbReference type="Pfam" id="PF07687"/>
    </source>
</evidence>
<proteinExistence type="predicted"/>
<dbReference type="NCBIfam" id="TIGR01891">
    <property type="entry name" value="amidohydrolases"/>
    <property type="match status" value="1"/>
</dbReference>
<dbReference type="InterPro" id="IPR036264">
    <property type="entry name" value="Bact_exopeptidase_dim_dom"/>
</dbReference>
<sequence length="394" mass="43777">MLVKKILDLAKKQEDYIINMRRTFHKYPELSGEEFKTRELIIKELENLNVPYRLLSGTGIIATIEGKNHGKNVLLRADIDALPVKEEKYNLKQVKECVSEIDGICHACGHDAHMAILLGAIRVLKEIQNDFSGTVYCCFEEGEETNCGIDTMIEALKDYSIDKCFGLHVYNKLEAGKINIEPGPRMAGAVGIGFDIIGKGGHGSRPDLSINPIIPAAHIITQINSAFINQITAEETVTLGIGMLRAGEATNIIPDRAYIGGTARFFNKLEGEKALKIIETISKSTALSFNCDIEYEKRNKIILYPVINDEECVLSLQEKLKEICGEKVLENCDKWYASETYSRYLEKYPGVLAFLGIKNNELGIGAEHHNSKFDIDESSLVLGVCAEVAFVLSN</sequence>
<dbReference type="Pfam" id="PF07687">
    <property type="entry name" value="M20_dimer"/>
    <property type="match status" value="1"/>
</dbReference>
<dbReference type="RefSeq" id="WP_265151073.1">
    <property type="nucleotide sequence ID" value="NZ_JAOXXL010000001.1"/>
</dbReference>
<organism evidence="2 3">
    <name type="scientific">Fusobacterium simiae</name>
    <dbReference type="NCBI Taxonomy" id="855"/>
    <lineage>
        <taxon>Bacteria</taxon>
        <taxon>Fusobacteriati</taxon>
        <taxon>Fusobacteriota</taxon>
        <taxon>Fusobacteriia</taxon>
        <taxon>Fusobacteriales</taxon>
        <taxon>Fusobacteriaceae</taxon>
        <taxon>Fusobacterium</taxon>
    </lineage>
</organism>
<dbReference type="InterPro" id="IPR017439">
    <property type="entry name" value="Amidohydrolase"/>
</dbReference>
<dbReference type="PANTHER" id="PTHR11014">
    <property type="entry name" value="PEPTIDASE M20 FAMILY MEMBER"/>
    <property type="match status" value="1"/>
</dbReference>
<dbReference type="InterPro" id="IPR011650">
    <property type="entry name" value="Peptidase_M20_dimer"/>
</dbReference>
<comment type="caution">
    <text evidence="2">The sequence shown here is derived from an EMBL/GenBank/DDBJ whole genome shotgun (WGS) entry which is preliminary data.</text>
</comment>
<dbReference type="PANTHER" id="PTHR11014:SF63">
    <property type="entry name" value="METALLOPEPTIDASE, PUTATIVE (AFU_ORTHOLOGUE AFUA_6G09600)-RELATED"/>
    <property type="match status" value="1"/>
</dbReference>
<reference evidence="2" key="1">
    <citation type="submission" date="2022-09" db="EMBL/GenBank/DDBJ databases">
        <authorList>
            <person name="Zoaiter M."/>
        </authorList>
    </citation>
    <scope>NUCLEOTIDE SEQUENCE</scope>
    <source>
        <strain evidence="2">DSM 19848</strain>
    </source>
</reference>
<name>A0ABT4DEX1_FUSSI</name>
<dbReference type="Gene3D" id="3.30.70.360">
    <property type="match status" value="1"/>
</dbReference>
<feature type="domain" description="Peptidase M20 dimerisation" evidence="1">
    <location>
        <begin position="188"/>
        <end position="286"/>
    </location>
</feature>
<keyword evidence="3" id="KW-1185">Reference proteome</keyword>
<dbReference type="Gene3D" id="3.40.630.10">
    <property type="entry name" value="Zn peptidases"/>
    <property type="match status" value="1"/>
</dbReference>
<dbReference type="SUPFAM" id="SSF55031">
    <property type="entry name" value="Bacterial exopeptidase dimerisation domain"/>
    <property type="match status" value="1"/>
</dbReference>
<dbReference type="Proteomes" id="UP001062738">
    <property type="component" value="Unassembled WGS sequence"/>
</dbReference>
<evidence type="ECO:0000313" key="3">
    <source>
        <dbReference type="Proteomes" id="UP001062738"/>
    </source>
</evidence>
<evidence type="ECO:0000313" key="2">
    <source>
        <dbReference type="EMBL" id="MCY7007028.1"/>
    </source>
</evidence>
<dbReference type="Pfam" id="PF01546">
    <property type="entry name" value="Peptidase_M20"/>
    <property type="match status" value="1"/>
</dbReference>
<protein>
    <submittedName>
        <fullName evidence="2">Amidohydrolase</fullName>
    </submittedName>
</protein>
<gene>
    <name evidence="2" type="ORF">OCK72_00015</name>
</gene>
<dbReference type="SUPFAM" id="SSF53187">
    <property type="entry name" value="Zn-dependent exopeptidases"/>
    <property type="match status" value="1"/>
</dbReference>
<dbReference type="InterPro" id="IPR002933">
    <property type="entry name" value="Peptidase_M20"/>
</dbReference>
<dbReference type="EMBL" id="JAOXXL010000001">
    <property type="protein sequence ID" value="MCY7007028.1"/>
    <property type="molecule type" value="Genomic_DNA"/>
</dbReference>
<accession>A0ABT4DEX1</accession>
<dbReference type="PIRSF" id="PIRSF005962">
    <property type="entry name" value="Pept_M20D_amidohydro"/>
    <property type="match status" value="1"/>
</dbReference>